<reference evidence="2 3" key="1">
    <citation type="journal article" date="2020" name="J Geophys Res Biogeosci">
        <title>Magnetotaxis as an Adaptation to Enable Bacterial Shuttling of Microbial Sulfur and Sulfur Cycling Across Aquatic Oxic#Anoxic Interfaces.</title>
        <authorList>
            <person name="Li J."/>
            <person name="Liu P."/>
            <person name="Wang J."/>
            <person name="Roberts A.P."/>
            <person name="Pan Y."/>
        </authorList>
    </citation>
    <scope>NUCLEOTIDE SEQUENCE [LARGE SCALE GENOMIC DNA]</scope>
    <source>
        <strain evidence="2 3">MYR-1_YQ</strain>
    </source>
</reference>
<dbReference type="EMBL" id="JABXWD010000011">
    <property type="protein sequence ID" value="MBV6340204.1"/>
    <property type="molecule type" value="Genomic_DNA"/>
</dbReference>
<feature type="domain" description="Transglutaminase-like" evidence="1">
    <location>
        <begin position="170"/>
        <end position="279"/>
    </location>
</feature>
<comment type="caution">
    <text evidence="2">The sequence shown here is derived from an EMBL/GenBank/DDBJ whole genome shotgun (WGS) entry which is preliminary data.</text>
</comment>
<dbReference type="Proteomes" id="UP001196980">
    <property type="component" value="Unassembled WGS sequence"/>
</dbReference>
<sequence length="354" mass="39839">MKDSQIRTALGSLSKQNISRRAFLAGAVAAAGYMLTRRLDNAAAAQPAAADTNITKIKSLTYKIEYLTEFLTSSSNDSIRLWLPLPVEEAQQVVTNLSIESKYPYTVNRASDNGVVFIETKGIRKGRCAALHYTVKRNAAGITDCKGDDALRYLQLSEWEKWDGEIAKYVDAAVGPETDPARIGRILYDGIIDRTTYVHKLCSRGVSTLAFEDKAGRCDDFHALFRTMMVYKKIPVKWDQGIMLPYRAELNKKGTIEADCINSHSWLKFYAGGKCIPVDISEAKRWPALREFYFGSLTANRIMFSCGRGLTLLPPQAEILNNFSYTHAEANGIPMIYGHNYRTFIRYELIRKEI</sequence>
<dbReference type="RefSeq" id="WP_218250827.1">
    <property type="nucleotide sequence ID" value="NZ_JABXWD010000011.1"/>
</dbReference>
<name>A0ABS6RU94_9BACT</name>
<dbReference type="InterPro" id="IPR002931">
    <property type="entry name" value="Transglutaminase-like"/>
</dbReference>
<evidence type="ECO:0000313" key="2">
    <source>
        <dbReference type="EMBL" id="MBV6340204.1"/>
    </source>
</evidence>
<dbReference type="Pfam" id="PF01841">
    <property type="entry name" value="Transglut_core"/>
    <property type="match status" value="1"/>
</dbReference>
<protein>
    <submittedName>
        <fullName evidence="2">Transglutaminase family protein</fullName>
    </submittedName>
</protein>
<keyword evidence="3" id="KW-1185">Reference proteome</keyword>
<evidence type="ECO:0000313" key="3">
    <source>
        <dbReference type="Proteomes" id="UP001196980"/>
    </source>
</evidence>
<dbReference type="PANTHER" id="PTHR38339">
    <property type="entry name" value="TRANSGLUTAMINASE DOMAIN PROTEIN"/>
    <property type="match status" value="1"/>
</dbReference>
<dbReference type="PROSITE" id="PS51318">
    <property type="entry name" value="TAT"/>
    <property type="match status" value="1"/>
</dbReference>
<evidence type="ECO:0000259" key="1">
    <source>
        <dbReference type="Pfam" id="PF01841"/>
    </source>
</evidence>
<dbReference type="InterPro" id="IPR006311">
    <property type="entry name" value="TAT_signal"/>
</dbReference>
<proteinExistence type="predicted"/>
<dbReference type="PANTHER" id="PTHR38339:SF1">
    <property type="entry name" value="TRANSGLUTAMINASE-LIKE DOMAIN-CONTAINING PROTEIN"/>
    <property type="match status" value="1"/>
</dbReference>
<accession>A0ABS6RU94</accession>
<gene>
    <name evidence="2" type="ORF">HWQ67_01270</name>
</gene>
<organism evidence="2 3">
    <name type="scientific">Candidatus Magnetobacterium casense</name>
    <dbReference type="NCBI Taxonomy" id="1455061"/>
    <lineage>
        <taxon>Bacteria</taxon>
        <taxon>Pseudomonadati</taxon>
        <taxon>Nitrospirota</taxon>
        <taxon>Thermodesulfovibrionia</taxon>
        <taxon>Thermodesulfovibrionales</taxon>
        <taxon>Candidatus Magnetobacteriaceae</taxon>
        <taxon>Candidatus Magnetobacterium</taxon>
    </lineage>
</organism>